<dbReference type="Proteomes" id="UP001194696">
    <property type="component" value="Unassembled WGS sequence"/>
</dbReference>
<dbReference type="EMBL" id="JAAAIM010000098">
    <property type="protein sequence ID" value="KAG0295031.1"/>
    <property type="molecule type" value="Genomic_DNA"/>
</dbReference>
<name>A0ABQ7KC83_9FUNG</name>
<feature type="domain" description="Nidogen G2 beta-barrel" evidence="1">
    <location>
        <begin position="152"/>
        <end position="220"/>
    </location>
</feature>
<evidence type="ECO:0000259" key="1">
    <source>
        <dbReference type="PROSITE" id="PS50993"/>
    </source>
</evidence>
<gene>
    <name evidence="2" type="ORF">BGZ96_012694</name>
</gene>
<proteinExistence type="predicted"/>
<evidence type="ECO:0000313" key="3">
    <source>
        <dbReference type="Proteomes" id="UP001194696"/>
    </source>
</evidence>
<sequence>MASNSNMLQATTLNAFHHPQDSSLEANVYLELDGEERESALRSGCVYSVITIVFPWNMTRFESLKIQNRNKGMVNFWLPHYNEGGSDDIIIPGRTTKKSNSYSNNVGARAGLAALVVPTAQEWPGMVIDRLDIKVNDGSIYFLGGVITEELKAVSEQGAVIGGITAEKRIELESKLRTRLSLSSNSNYSELDLKVSAETTAEIRMVKTIYMMVPWLASPD</sequence>
<protein>
    <recommendedName>
        <fullName evidence="1">Nidogen G2 beta-barrel domain-containing protein</fullName>
    </recommendedName>
</protein>
<dbReference type="InterPro" id="IPR006605">
    <property type="entry name" value="G2_nidogen/fibulin_G2F"/>
</dbReference>
<keyword evidence="3" id="KW-1185">Reference proteome</keyword>
<evidence type="ECO:0000313" key="2">
    <source>
        <dbReference type="EMBL" id="KAG0295031.1"/>
    </source>
</evidence>
<dbReference type="PROSITE" id="PS50993">
    <property type="entry name" value="NIDOGEN_G2"/>
    <property type="match status" value="1"/>
</dbReference>
<accession>A0ABQ7KC83</accession>
<reference evidence="2 3" key="1">
    <citation type="journal article" date="2020" name="Fungal Divers.">
        <title>Resolving the Mortierellaceae phylogeny through synthesis of multi-gene phylogenetics and phylogenomics.</title>
        <authorList>
            <person name="Vandepol N."/>
            <person name="Liber J."/>
            <person name="Desiro A."/>
            <person name="Na H."/>
            <person name="Kennedy M."/>
            <person name="Barry K."/>
            <person name="Grigoriev I.V."/>
            <person name="Miller A.N."/>
            <person name="O'Donnell K."/>
            <person name="Stajich J.E."/>
            <person name="Bonito G."/>
        </authorList>
    </citation>
    <scope>NUCLEOTIDE SEQUENCE [LARGE SCALE GENOMIC DNA]</scope>
    <source>
        <strain evidence="2 3">AD045</strain>
    </source>
</reference>
<organism evidence="2 3">
    <name type="scientific">Linnemannia gamsii</name>
    <dbReference type="NCBI Taxonomy" id="64522"/>
    <lineage>
        <taxon>Eukaryota</taxon>
        <taxon>Fungi</taxon>
        <taxon>Fungi incertae sedis</taxon>
        <taxon>Mucoromycota</taxon>
        <taxon>Mortierellomycotina</taxon>
        <taxon>Mortierellomycetes</taxon>
        <taxon>Mortierellales</taxon>
        <taxon>Mortierellaceae</taxon>
        <taxon>Linnemannia</taxon>
    </lineage>
</organism>
<comment type="caution">
    <text evidence="2">The sequence shown here is derived from an EMBL/GenBank/DDBJ whole genome shotgun (WGS) entry which is preliminary data.</text>
</comment>